<comment type="catalytic activity">
    <reaction evidence="13">
        <text>L-alpha-aminoacyl-L-lysine(out) = L-alpha-aminoacyl-L-lysine(in)</text>
        <dbReference type="Rhea" id="RHEA:79383"/>
        <dbReference type="ChEBI" id="CHEBI:229966"/>
    </reaction>
</comment>
<evidence type="ECO:0000259" key="26">
    <source>
        <dbReference type="PROSITE" id="PS50850"/>
    </source>
</evidence>
<comment type="caution">
    <text evidence="27">The sequence shown here is derived from an EMBL/GenBank/DDBJ whole genome shotgun (WGS) entry which is preliminary data.</text>
</comment>
<evidence type="ECO:0000256" key="5">
    <source>
        <dbReference type="ARBA" id="ARBA00022989"/>
    </source>
</evidence>
<evidence type="ECO:0000256" key="1">
    <source>
        <dbReference type="ARBA" id="ARBA00004155"/>
    </source>
</evidence>
<comment type="catalytic activity">
    <reaction evidence="9">
        <text>L-histidyl-glycine(out) = L-histidyl-glycine(in)</text>
        <dbReference type="Rhea" id="RHEA:79395"/>
        <dbReference type="ChEBI" id="CHEBI:229957"/>
    </reaction>
</comment>
<evidence type="ECO:0000256" key="4">
    <source>
        <dbReference type="ARBA" id="ARBA00022692"/>
    </source>
</evidence>
<dbReference type="InterPro" id="IPR036259">
    <property type="entry name" value="MFS_trans_sf"/>
</dbReference>
<feature type="transmembrane region" description="Helical" evidence="25">
    <location>
        <begin position="314"/>
        <end position="334"/>
    </location>
</feature>
<feature type="transmembrane region" description="Helical" evidence="25">
    <location>
        <begin position="218"/>
        <end position="244"/>
    </location>
</feature>
<comment type="catalytic activity">
    <reaction evidence="17">
        <text>L-arginyl-glycine(out) = L-arginyl-glycine(in)</text>
        <dbReference type="Rhea" id="RHEA:79391"/>
        <dbReference type="ChEBI" id="CHEBI:229955"/>
    </reaction>
</comment>
<feature type="transmembrane region" description="Helical" evidence="25">
    <location>
        <begin position="346"/>
        <end position="373"/>
    </location>
</feature>
<comment type="catalytic activity">
    <reaction evidence="14">
        <text>L-aspartyl-L-lysine(out) = L-aspartyl-L-lysine(in)</text>
        <dbReference type="Rhea" id="RHEA:79411"/>
        <dbReference type="ChEBI" id="CHEBI:229953"/>
    </reaction>
</comment>
<evidence type="ECO:0000313" key="28">
    <source>
        <dbReference type="Proteomes" id="UP000698963"/>
    </source>
</evidence>
<dbReference type="Gene3D" id="1.20.1250.20">
    <property type="entry name" value="MFS general substrate transporter like domains"/>
    <property type="match status" value="2"/>
</dbReference>
<reference evidence="27" key="1">
    <citation type="journal article" date="2021" name="PeerJ">
        <title>Extensive microbial diversity within the chicken gut microbiome revealed by metagenomics and culture.</title>
        <authorList>
            <person name="Gilroy R."/>
            <person name="Ravi A."/>
            <person name="Getino M."/>
            <person name="Pursley I."/>
            <person name="Horton D.L."/>
            <person name="Alikhan N.F."/>
            <person name="Baker D."/>
            <person name="Gharbi K."/>
            <person name="Hall N."/>
            <person name="Watson M."/>
            <person name="Adriaenssens E.M."/>
            <person name="Foster-Nyarko E."/>
            <person name="Jarju S."/>
            <person name="Secka A."/>
            <person name="Antonio M."/>
            <person name="Oren A."/>
            <person name="Chaudhuri R.R."/>
            <person name="La Ragione R."/>
            <person name="Hildebrand F."/>
            <person name="Pallen M.J."/>
        </authorList>
    </citation>
    <scope>NUCLEOTIDE SEQUENCE</scope>
    <source>
        <strain evidence="27">ChiGjej2B2-19336</strain>
    </source>
</reference>
<dbReference type="PANTHER" id="PTHR23512">
    <property type="entry name" value="MAJOR FACILITATOR SUPERFAMILY DOMAIN-CONTAINING PROTEIN 1"/>
    <property type="match status" value="1"/>
</dbReference>
<comment type="subcellular location">
    <subcellularLocation>
        <location evidence="1">Lysosome membrane</location>
        <topology evidence="1">Multi-pass membrane protein</topology>
    </subcellularLocation>
</comment>
<evidence type="ECO:0000256" key="10">
    <source>
        <dbReference type="ARBA" id="ARBA00044881"/>
    </source>
</evidence>
<accession>A0A921AWC7</accession>
<feature type="transmembrane region" description="Helical" evidence="25">
    <location>
        <begin position="163"/>
        <end position="186"/>
    </location>
</feature>
<dbReference type="InterPro" id="IPR020846">
    <property type="entry name" value="MFS_dom"/>
</dbReference>
<evidence type="ECO:0000256" key="12">
    <source>
        <dbReference type="ARBA" id="ARBA00044891"/>
    </source>
</evidence>
<comment type="catalytic activity">
    <reaction evidence="16">
        <text>L-lysyl-L-lysine(out) = L-lysyl-L-lysine(in)</text>
        <dbReference type="Rhea" id="RHEA:79403"/>
        <dbReference type="ChEBI" id="CHEBI:229956"/>
    </reaction>
</comment>
<dbReference type="InterPro" id="IPR011701">
    <property type="entry name" value="MFS"/>
</dbReference>
<evidence type="ECO:0000256" key="14">
    <source>
        <dbReference type="ARBA" id="ARBA00044898"/>
    </source>
</evidence>
<evidence type="ECO:0000256" key="21">
    <source>
        <dbReference type="ARBA" id="ARBA00044985"/>
    </source>
</evidence>
<feature type="transmembrane region" description="Helical" evidence="25">
    <location>
        <begin position="256"/>
        <end position="277"/>
    </location>
</feature>
<evidence type="ECO:0000256" key="25">
    <source>
        <dbReference type="SAM" id="Phobius"/>
    </source>
</evidence>
<feature type="transmembrane region" description="Helical" evidence="25">
    <location>
        <begin position="133"/>
        <end position="151"/>
    </location>
</feature>
<evidence type="ECO:0000256" key="9">
    <source>
        <dbReference type="ARBA" id="ARBA00044878"/>
    </source>
</evidence>
<keyword evidence="4 25" id="KW-0812">Transmembrane</keyword>
<feature type="transmembrane region" description="Helical" evidence="25">
    <location>
        <begin position="103"/>
        <end position="121"/>
    </location>
</feature>
<evidence type="ECO:0000256" key="24">
    <source>
        <dbReference type="ARBA" id="ARBA00046376"/>
    </source>
</evidence>
<dbReference type="PANTHER" id="PTHR23512:SF3">
    <property type="entry name" value="MAJOR FACILITATOR SUPERFAMILY DOMAIN-CONTAINING PROTEIN 1"/>
    <property type="match status" value="1"/>
</dbReference>
<dbReference type="AlphaFoldDB" id="A0A921AWC7"/>
<evidence type="ECO:0000256" key="3">
    <source>
        <dbReference type="ARBA" id="ARBA00022448"/>
    </source>
</evidence>
<dbReference type="GO" id="GO:0005765">
    <property type="term" value="C:lysosomal membrane"/>
    <property type="evidence" value="ECO:0007669"/>
    <property type="project" value="UniProtKB-SubCell"/>
</dbReference>
<feature type="transmembrane region" description="Helical" evidence="25">
    <location>
        <begin position="385"/>
        <end position="405"/>
    </location>
</feature>
<feature type="transmembrane region" description="Helical" evidence="25">
    <location>
        <begin position="47"/>
        <end position="70"/>
    </location>
</feature>
<dbReference type="Proteomes" id="UP000698963">
    <property type="component" value="Unassembled WGS sequence"/>
</dbReference>
<feature type="transmembrane region" description="Helical" evidence="25">
    <location>
        <begin position="284"/>
        <end position="302"/>
    </location>
</feature>
<organism evidence="27 28">
    <name type="scientific">Mailhella massiliensis</name>
    <dbReference type="NCBI Taxonomy" id="1903261"/>
    <lineage>
        <taxon>Bacteria</taxon>
        <taxon>Pseudomonadati</taxon>
        <taxon>Thermodesulfobacteriota</taxon>
        <taxon>Desulfovibrionia</taxon>
        <taxon>Desulfovibrionales</taxon>
        <taxon>Desulfovibrionaceae</taxon>
        <taxon>Mailhella</taxon>
    </lineage>
</organism>
<comment type="subunit">
    <text evidence="24">Homodimer. Interacts with lysosomal protein GLMP (via lumenal domain); the interaction starts while both proteins are still in the endoplasmic reticulum and is required for stabilization of MFSD1 in lysosomes but has no direct effect on its targeting to lysosomes or transporter activity.</text>
</comment>
<evidence type="ECO:0000256" key="6">
    <source>
        <dbReference type="ARBA" id="ARBA00023136"/>
    </source>
</evidence>
<name>A0A921AWC7_9BACT</name>
<comment type="catalytic activity">
    <reaction evidence="10">
        <text>L-alpha-aminoacyl-L-arginine(out) = L-alpha-aminoacyl-L-arginine(in)</text>
        <dbReference type="Rhea" id="RHEA:79367"/>
        <dbReference type="ChEBI" id="CHEBI:229968"/>
    </reaction>
</comment>
<sequence>MTAHASFRAWSIFCVMAAANLLSSLQQVGLAAVSGDVALSFQADAAALGLLSASFSYTYAAMQIPAGILVDTAGSRQSVTVALLLAAAGTLLFATASTLPPAYLGRMLTGIGLSMVAVPLMKLTSVWFPAKDFGKMTAISFVIGSIGYWTATTPAAWLNAVFGWRIPFMGMAAGLAVLALLVFVIVRDSPEGKTKTATGEEGGRILPMLRLIASSRQLWLLGFWYLLQGGVYFSFVGLWAGQYLTQVLHMEGTTSGWVLAPAAGALITAPFFTWLASATGKRRILFLTLPVVSFVLAMPLVFGVENWPDGVLCLFFFLLSTSSIGGAAVVFEAAKVMFPVSLSGTVCGFINMFPLIGGALMQQFIGGLISFFLGRGMDADKAFTSTFLVYVVCALLACLLGWNYLEHKENIQGSS</sequence>
<comment type="function">
    <text evidence="23">Lysosomal dipeptide uniporter that selectively exports lysine, arginine or histidine-containing dipeptides with a net positive charge from the lysosome lumen into the cytosol. Could play a role in a specific type of protein O-glycosylation indirectly regulating macrophages migration and tissue invasion. Also essential for liver homeostasis.</text>
</comment>
<keyword evidence="3" id="KW-0813">Transport</keyword>
<dbReference type="SUPFAM" id="SSF103473">
    <property type="entry name" value="MFS general substrate transporter"/>
    <property type="match status" value="1"/>
</dbReference>
<dbReference type="GO" id="GO:0022857">
    <property type="term" value="F:transmembrane transporter activity"/>
    <property type="evidence" value="ECO:0007669"/>
    <property type="project" value="InterPro"/>
</dbReference>
<evidence type="ECO:0000313" key="27">
    <source>
        <dbReference type="EMBL" id="HJD97572.1"/>
    </source>
</evidence>
<comment type="catalytic activity">
    <reaction evidence="18">
        <text>L-histidyl-L-alpha-amino acid(out) = L-histidyl-L-alpha-amino acid(in)</text>
        <dbReference type="Rhea" id="RHEA:79379"/>
        <dbReference type="ChEBI" id="CHEBI:229964"/>
    </reaction>
</comment>
<comment type="catalytic activity">
    <reaction evidence="12">
        <text>L-lysyl-L-alpha-amino acid(out) = L-lysyl-L-alpha-amino acid(in)</text>
        <dbReference type="Rhea" id="RHEA:79387"/>
        <dbReference type="ChEBI" id="CHEBI:229965"/>
    </reaction>
</comment>
<evidence type="ECO:0000256" key="23">
    <source>
        <dbReference type="ARBA" id="ARBA00045709"/>
    </source>
</evidence>
<gene>
    <name evidence="27" type="ORF">K8W16_08000</name>
</gene>
<evidence type="ECO:0000256" key="13">
    <source>
        <dbReference type="ARBA" id="ARBA00044893"/>
    </source>
</evidence>
<protein>
    <recommendedName>
        <fullName evidence="21">Lysosomal dipeptide transporter MFSD1</fullName>
    </recommendedName>
    <alternativeName>
        <fullName evidence="22">Major facilitator superfamily domain-containing protein 1</fullName>
    </alternativeName>
</protein>
<comment type="catalytic activity">
    <reaction evidence="11">
        <text>L-alpha-aminoacyl-L-histidine(out) = L-alpha-aminoacyl-L-histidine(in)</text>
        <dbReference type="Rhea" id="RHEA:79375"/>
        <dbReference type="ChEBI" id="CHEBI:229967"/>
    </reaction>
</comment>
<evidence type="ECO:0000256" key="17">
    <source>
        <dbReference type="ARBA" id="ARBA00044903"/>
    </source>
</evidence>
<keyword evidence="5 25" id="KW-1133">Transmembrane helix</keyword>
<keyword evidence="7" id="KW-0458">Lysosome</keyword>
<evidence type="ECO:0000256" key="16">
    <source>
        <dbReference type="ARBA" id="ARBA00044900"/>
    </source>
</evidence>
<evidence type="ECO:0000256" key="15">
    <source>
        <dbReference type="ARBA" id="ARBA00044899"/>
    </source>
</evidence>
<comment type="catalytic activity">
    <reaction evidence="15">
        <text>L-arginyl-L-alpha-amino acid(out) = L-arginyl-L-alpha-amino acid(in)</text>
        <dbReference type="Rhea" id="RHEA:79371"/>
        <dbReference type="ChEBI" id="CHEBI:84315"/>
    </reaction>
</comment>
<proteinExistence type="inferred from homology"/>
<evidence type="ECO:0000256" key="7">
    <source>
        <dbReference type="ARBA" id="ARBA00023228"/>
    </source>
</evidence>
<evidence type="ECO:0000256" key="19">
    <source>
        <dbReference type="ARBA" id="ARBA00044919"/>
    </source>
</evidence>
<comment type="similarity">
    <text evidence="2">Belongs to the major facilitator superfamily.</text>
</comment>
<dbReference type="PROSITE" id="PS50850">
    <property type="entry name" value="MFS"/>
    <property type="match status" value="1"/>
</dbReference>
<comment type="catalytic activity">
    <reaction evidence="20">
        <text>L-lysyl-glycine(out) = L-lysyl-glycine(in)</text>
        <dbReference type="Rhea" id="RHEA:79407"/>
        <dbReference type="ChEBI" id="CHEBI:191202"/>
    </reaction>
</comment>
<comment type="catalytic activity">
    <reaction evidence="8">
        <text>L-lysyl-L-alanine(out) = L-lysyl-L-alanine(in)</text>
        <dbReference type="Rhea" id="RHEA:79399"/>
        <dbReference type="ChEBI" id="CHEBI:229954"/>
    </reaction>
</comment>
<comment type="catalytic activity">
    <reaction evidence="19">
        <text>L-alanyl-L-lysine(out) = L-alanyl-L-lysine(in)</text>
        <dbReference type="Rhea" id="RHEA:79415"/>
        <dbReference type="ChEBI" id="CHEBI:192470"/>
    </reaction>
</comment>
<evidence type="ECO:0000256" key="8">
    <source>
        <dbReference type="ARBA" id="ARBA00044876"/>
    </source>
</evidence>
<dbReference type="InterPro" id="IPR052187">
    <property type="entry name" value="MFSD1"/>
</dbReference>
<dbReference type="Pfam" id="PF07690">
    <property type="entry name" value="MFS_1"/>
    <property type="match status" value="1"/>
</dbReference>
<feature type="domain" description="Major facilitator superfamily (MFS) profile" evidence="26">
    <location>
        <begin position="12"/>
        <end position="409"/>
    </location>
</feature>
<feature type="transmembrane region" description="Helical" evidence="25">
    <location>
        <begin position="79"/>
        <end position="97"/>
    </location>
</feature>
<evidence type="ECO:0000256" key="20">
    <source>
        <dbReference type="ARBA" id="ARBA00044924"/>
    </source>
</evidence>
<evidence type="ECO:0000256" key="11">
    <source>
        <dbReference type="ARBA" id="ARBA00044884"/>
    </source>
</evidence>
<dbReference type="EMBL" id="DYZA01000162">
    <property type="protein sequence ID" value="HJD97572.1"/>
    <property type="molecule type" value="Genomic_DNA"/>
</dbReference>
<evidence type="ECO:0000256" key="18">
    <source>
        <dbReference type="ARBA" id="ARBA00044912"/>
    </source>
</evidence>
<keyword evidence="6 25" id="KW-0472">Membrane</keyword>
<evidence type="ECO:0000256" key="2">
    <source>
        <dbReference type="ARBA" id="ARBA00008335"/>
    </source>
</evidence>
<dbReference type="RefSeq" id="WP_304122622.1">
    <property type="nucleotide sequence ID" value="NZ_DYZA01000162.1"/>
</dbReference>
<reference evidence="27" key="2">
    <citation type="submission" date="2021-09" db="EMBL/GenBank/DDBJ databases">
        <authorList>
            <person name="Gilroy R."/>
        </authorList>
    </citation>
    <scope>NUCLEOTIDE SEQUENCE</scope>
    <source>
        <strain evidence="27">ChiGjej2B2-19336</strain>
    </source>
</reference>
<evidence type="ECO:0000256" key="22">
    <source>
        <dbReference type="ARBA" id="ARBA00045018"/>
    </source>
</evidence>